<organism evidence="8 9">
    <name type="scientific">Thauera aromatica K172</name>
    <dbReference type="NCBI Taxonomy" id="44139"/>
    <lineage>
        <taxon>Bacteria</taxon>
        <taxon>Pseudomonadati</taxon>
        <taxon>Pseudomonadota</taxon>
        <taxon>Betaproteobacteria</taxon>
        <taxon>Rhodocyclales</taxon>
        <taxon>Zoogloeaceae</taxon>
        <taxon>Thauera</taxon>
    </lineage>
</organism>
<evidence type="ECO:0000256" key="4">
    <source>
        <dbReference type="PROSITE-ProRule" id="PRU00473"/>
    </source>
</evidence>
<dbReference type="Proteomes" id="UP000241885">
    <property type="component" value="Chromosome"/>
</dbReference>
<accession>A0A2R4BMR6</accession>
<dbReference type="PRINTS" id="PR01021">
    <property type="entry name" value="OMPADOMAIN"/>
</dbReference>
<dbReference type="PROSITE" id="PS51257">
    <property type="entry name" value="PROKAR_LIPOPROTEIN"/>
    <property type="match status" value="1"/>
</dbReference>
<proteinExistence type="predicted"/>
<dbReference type="PROSITE" id="PS51123">
    <property type="entry name" value="OMPA_2"/>
    <property type="match status" value="1"/>
</dbReference>
<reference evidence="8 9" key="1">
    <citation type="submission" date="2018-03" db="EMBL/GenBank/DDBJ databases">
        <title>Complete genome sequence of Thauera aromatica, a model organism for studying aromatic compound degradation under denitrifying conditions.</title>
        <authorList>
            <person name="Lo H.-Y."/>
            <person name="Goris T."/>
            <person name="Boll M."/>
            <person name="Mueller J.A."/>
        </authorList>
    </citation>
    <scope>NUCLEOTIDE SEQUENCE [LARGE SCALE GENOMIC DNA]</scope>
    <source>
        <strain evidence="8 9">K172</strain>
    </source>
</reference>
<dbReference type="KEGG" id="tak:Tharo_1570"/>
<dbReference type="OrthoDB" id="9782229at2"/>
<name>A0A2R4BMR6_THAAR</name>
<dbReference type="PANTHER" id="PTHR30329:SF21">
    <property type="entry name" value="LIPOPROTEIN YIAD-RELATED"/>
    <property type="match status" value="1"/>
</dbReference>
<feature type="region of interest" description="Disordered" evidence="5">
    <location>
        <begin position="159"/>
        <end position="181"/>
    </location>
</feature>
<feature type="chain" id="PRO_5015348220" evidence="6">
    <location>
        <begin position="21"/>
        <end position="192"/>
    </location>
</feature>
<evidence type="ECO:0000256" key="5">
    <source>
        <dbReference type="SAM" id="MobiDB-lite"/>
    </source>
</evidence>
<dbReference type="Gene3D" id="3.30.1330.60">
    <property type="entry name" value="OmpA-like domain"/>
    <property type="match status" value="1"/>
</dbReference>
<evidence type="ECO:0000256" key="2">
    <source>
        <dbReference type="ARBA" id="ARBA00023136"/>
    </source>
</evidence>
<dbReference type="InterPro" id="IPR006665">
    <property type="entry name" value="OmpA-like"/>
</dbReference>
<evidence type="ECO:0000256" key="3">
    <source>
        <dbReference type="ARBA" id="ARBA00023237"/>
    </source>
</evidence>
<comment type="subcellular location">
    <subcellularLocation>
        <location evidence="1">Cell outer membrane</location>
    </subcellularLocation>
</comment>
<dbReference type="PANTHER" id="PTHR30329">
    <property type="entry name" value="STATOR ELEMENT OF FLAGELLAR MOTOR COMPLEX"/>
    <property type="match status" value="1"/>
</dbReference>
<evidence type="ECO:0000313" key="9">
    <source>
        <dbReference type="Proteomes" id="UP000241885"/>
    </source>
</evidence>
<keyword evidence="6" id="KW-0732">Signal</keyword>
<keyword evidence="9" id="KW-1185">Reference proteome</keyword>
<feature type="domain" description="OmpA-like" evidence="7">
    <location>
        <begin position="75"/>
        <end position="192"/>
    </location>
</feature>
<keyword evidence="3" id="KW-0998">Cell outer membrane</keyword>
<evidence type="ECO:0000259" key="7">
    <source>
        <dbReference type="PROSITE" id="PS51123"/>
    </source>
</evidence>
<evidence type="ECO:0000256" key="1">
    <source>
        <dbReference type="ARBA" id="ARBA00004442"/>
    </source>
</evidence>
<dbReference type="AlphaFoldDB" id="A0A2R4BMR6"/>
<evidence type="ECO:0000313" key="8">
    <source>
        <dbReference type="EMBL" id="AVR88494.1"/>
    </source>
</evidence>
<dbReference type="RefSeq" id="WP_107220735.1">
    <property type="nucleotide sequence ID" value="NZ_CP028339.1"/>
</dbReference>
<dbReference type="Pfam" id="PF00691">
    <property type="entry name" value="OmpA"/>
    <property type="match status" value="1"/>
</dbReference>
<dbReference type="CDD" id="cd07185">
    <property type="entry name" value="OmpA_C-like"/>
    <property type="match status" value="1"/>
</dbReference>
<dbReference type="GO" id="GO:0009279">
    <property type="term" value="C:cell outer membrane"/>
    <property type="evidence" value="ECO:0007669"/>
    <property type="project" value="UniProtKB-SubCell"/>
</dbReference>
<dbReference type="SUPFAM" id="SSF103088">
    <property type="entry name" value="OmpA-like"/>
    <property type="match status" value="1"/>
</dbReference>
<feature type="signal peptide" evidence="6">
    <location>
        <begin position="1"/>
        <end position="20"/>
    </location>
</feature>
<keyword evidence="2 4" id="KW-0472">Membrane</keyword>
<gene>
    <name evidence="8" type="ORF">Tharo_1570</name>
</gene>
<evidence type="ECO:0000256" key="6">
    <source>
        <dbReference type="SAM" id="SignalP"/>
    </source>
</evidence>
<dbReference type="EMBL" id="CP028339">
    <property type="protein sequence ID" value="AVR88494.1"/>
    <property type="molecule type" value="Genomic_DNA"/>
</dbReference>
<dbReference type="InterPro" id="IPR050330">
    <property type="entry name" value="Bact_OuterMem_StrucFunc"/>
</dbReference>
<sequence>MKHASFLPSLLAAALMAACATPGQPPDAAAAPGDLIHRHALVRPASPSPDWPAVRERVVRALANLPQVGVGRAEHKGLSLQIPVADGFASGASTIRPPLARTLDALAPTLAAETGISILVVGHTDSQGNEMVNLRLSIARAEAVVEHLRQRGIGLERLSADGRGESDPLTSNATEEGRARNRRVELLLRPLP</sequence>
<protein>
    <submittedName>
        <fullName evidence="8">OmpA domain protein</fullName>
    </submittedName>
</protein>
<dbReference type="InterPro" id="IPR006664">
    <property type="entry name" value="OMP_bac"/>
</dbReference>
<dbReference type="InterPro" id="IPR036737">
    <property type="entry name" value="OmpA-like_sf"/>
</dbReference>